<keyword evidence="3" id="KW-0285">Flavoprotein</keyword>
<evidence type="ECO:0000259" key="8">
    <source>
        <dbReference type="PROSITE" id="PS51387"/>
    </source>
</evidence>
<evidence type="ECO:0000313" key="10">
    <source>
        <dbReference type="Proteomes" id="UP001166571"/>
    </source>
</evidence>
<comment type="similarity">
    <text evidence="2">Belongs to the FAD-binding oxidoreductase/transferase type 4 family.</text>
</comment>
<dbReference type="PANTHER" id="PTHR11748">
    <property type="entry name" value="D-LACTATE DEHYDROGENASE"/>
    <property type="match status" value="1"/>
</dbReference>
<dbReference type="Gene3D" id="1.10.45.10">
    <property type="entry name" value="Vanillyl-alcohol Oxidase, Chain A, domain 4"/>
    <property type="match status" value="1"/>
</dbReference>
<dbReference type="InterPro" id="IPR004113">
    <property type="entry name" value="FAD-bd_oxidored_4_C"/>
</dbReference>
<accession>A0ABS7MBB2</accession>
<dbReference type="Proteomes" id="UP001166571">
    <property type="component" value="Unassembled WGS sequence"/>
</dbReference>
<dbReference type="InterPro" id="IPR006094">
    <property type="entry name" value="Oxid_FAD_bind_N"/>
</dbReference>
<keyword evidence="5" id="KW-0809">Transit peptide</keyword>
<name>A0ABS7MBB2_9SPHN</name>
<comment type="caution">
    <text evidence="9">The sequence shown here is derived from an EMBL/GenBank/DDBJ whole genome shotgun (WGS) entry which is preliminary data.</text>
</comment>
<evidence type="ECO:0000256" key="6">
    <source>
        <dbReference type="ARBA" id="ARBA00023002"/>
    </source>
</evidence>
<dbReference type="RefSeq" id="WP_222135832.1">
    <property type="nucleotide sequence ID" value="NZ_JAILXK010000001.1"/>
</dbReference>
<evidence type="ECO:0000256" key="2">
    <source>
        <dbReference type="ARBA" id="ARBA00008000"/>
    </source>
</evidence>
<evidence type="ECO:0000256" key="1">
    <source>
        <dbReference type="ARBA" id="ARBA00001974"/>
    </source>
</evidence>
<protein>
    <recommendedName>
        <fullName evidence="7">D-lactate dehydrogenase (cytochrome)</fullName>
        <ecNumber evidence="7">1.1.2.4</ecNumber>
    </recommendedName>
</protein>
<comment type="cofactor">
    <cofactor evidence="1">
        <name>FAD</name>
        <dbReference type="ChEBI" id="CHEBI:57692"/>
    </cofactor>
</comment>
<evidence type="ECO:0000256" key="3">
    <source>
        <dbReference type="ARBA" id="ARBA00022630"/>
    </source>
</evidence>
<keyword evidence="6" id="KW-0560">Oxidoreductase</keyword>
<dbReference type="Pfam" id="PF01565">
    <property type="entry name" value="FAD_binding_4"/>
    <property type="match status" value="1"/>
</dbReference>
<feature type="domain" description="FAD-binding PCMH-type" evidence="8">
    <location>
        <begin position="33"/>
        <end position="211"/>
    </location>
</feature>
<keyword evidence="10" id="KW-1185">Reference proteome</keyword>
<keyword evidence="4" id="KW-0274">FAD</keyword>
<evidence type="ECO:0000313" key="9">
    <source>
        <dbReference type="EMBL" id="MBY4636314.1"/>
    </source>
</evidence>
<dbReference type="InterPro" id="IPR016171">
    <property type="entry name" value="Vanillyl_alc_oxidase_C-sub2"/>
</dbReference>
<gene>
    <name evidence="9" type="ORF">K5P26_04055</name>
</gene>
<evidence type="ECO:0000256" key="7">
    <source>
        <dbReference type="ARBA" id="ARBA00038897"/>
    </source>
</evidence>
<dbReference type="SUPFAM" id="SSF55103">
    <property type="entry name" value="FAD-linked oxidases, C-terminal domain"/>
    <property type="match status" value="1"/>
</dbReference>
<dbReference type="Gene3D" id="3.30.465.10">
    <property type="match status" value="1"/>
</dbReference>
<dbReference type="SUPFAM" id="SSF56176">
    <property type="entry name" value="FAD-binding/transporter-associated domain-like"/>
    <property type="match status" value="1"/>
</dbReference>
<organism evidence="9 10">
    <name type="scientific">Sphingopyxis jiangsuensis</name>
    <dbReference type="NCBI Taxonomy" id="2871171"/>
    <lineage>
        <taxon>Bacteria</taxon>
        <taxon>Pseudomonadati</taxon>
        <taxon>Pseudomonadota</taxon>
        <taxon>Alphaproteobacteria</taxon>
        <taxon>Sphingomonadales</taxon>
        <taxon>Sphingomonadaceae</taxon>
        <taxon>Sphingopyxis</taxon>
    </lineage>
</organism>
<dbReference type="EMBL" id="JAILXK010000001">
    <property type="protein sequence ID" value="MBY4636314.1"/>
    <property type="molecule type" value="Genomic_DNA"/>
</dbReference>
<dbReference type="InterPro" id="IPR016164">
    <property type="entry name" value="FAD-linked_Oxase-like_C"/>
</dbReference>
<proteinExistence type="inferred from homology"/>
<evidence type="ECO:0000256" key="5">
    <source>
        <dbReference type="ARBA" id="ARBA00022946"/>
    </source>
</evidence>
<dbReference type="Pfam" id="PF02913">
    <property type="entry name" value="FAD-oxidase_C"/>
    <property type="match status" value="1"/>
</dbReference>
<dbReference type="EC" id="1.1.2.4" evidence="7"/>
<dbReference type="PROSITE" id="PS51387">
    <property type="entry name" value="FAD_PCMH"/>
    <property type="match status" value="1"/>
</dbReference>
<reference evidence="9" key="1">
    <citation type="submission" date="2021-08" db="EMBL/GenBank/DDBJ databases">
        <title>Sphingopyxis panaciterrulae sp. nov., isolated from the surface water of the Yellow Sea.</title>
        <authorList>
            <person name="Gao Z."/>
            <person name="Zhang D."/>
            <person name="Zhang A."/>
        </authorList>
    </citation>
    <scope>NUCLEOTIDE SEQUENCE</scope>
    <source>
        <strain evidence="9">XHP0097</strain>
    </source>
</reference>
<dbReference type="InterPro" id="IPR036318">
    <property type="entry name" value="FAD-bd_PCMH-like_sf"/>
</dbReference>
<dbReference type="InterPro" id="IPR016166">
    <property type="entry name" value="FAD-bd_PCMH"/>
</dbReference>
<evidence type="ECO:0000256" key="4">
    <source>
        <dbReference type="ARBA" id="ARBA00022827"/>
    </source>
</evidence>
<dbReference type="InterPro" id="IPR016169">
    <property type="entry name" value="FAD-bd_PCMH_sub2"/>
</dbReference>
<dbReference type="PANTHER" id="PTHR11748:SF111">
    <property type="entry name" value="D-LACTATE DEHYDROGENASE, MITOCHONDRIAL-RELATED"/>
    <property type="match status" value="1"/>
</dbReference>
<sequence length="465" mass="48784">MIDASPIAERFGPRLLTRPAALAAYAQSEGHHCYPPPALAVQPESIEEVQALVRFATAQGLSVIGYGAGTSLEGNAAPVGANCLIVDFARMNRIVAVHPEDLLCVVEPGVTREQLNTDLRATGLFFPVDPGANASIGGMISTRASGTTTVHYGSVRDNVLALKVVGADGELITTGGHARKSAAGYDLTHLFTGAEGTLGLVVEASLRLHGQPEHILAATWDFGSVGGAVDTVIATIQSGVPIARMELLDEVAIRACNAQSALGLVERPTLFLEFHGSEAAVRDQLELVRAIGAGGGGGSLDFASDTDSRNRLWRARHQMLWATRAMVAGGVTWTTDVCVPISHLADAIGRAKAAIEDAGLFAPVLGHVGDGNFHVIFALHPDDTESWDKARQVNAAMVDHALSVGGTCTGEHGIGLGKREALLREHGAPAIAAMRRIKQALDPLGLFNPGKIFLDDAAIDDRQRA</sequence>
<dbReference type="Gene3D" id="3.30.70.2740">
    <property type="match status" value="1"/>
</dbReference>